<dbReference type="EMBL" id="JACTNZ010000006">
    <property type="protein sequence ID" value="KAG5545502.1"/>
    <property type="molecule type" value="Genomic_DNA"/>
</dbReference>
<evidence type="ECO:0000259" key="4">
    <source>
        <dbReference type="SMART" id="SM00336"/>
    </source>
</evidence>
<keyword evidence="2" id="KW-0863">Zinc-finger</keyword>
<evidence type="ECO:0000256" key="1">
    <source>
        <dbReference type="ARBA" id="ARBA00022723"/>
    </source>
</evidence>
<comment type="caution">
    <text evidence="5">The sequence shown here is derived from an EMBL/GenBank/DDBJ whole genome shotgun (WGS) entry which is preliminary data.</text>
</comment>
<proteinExistence type="predicted"/>
<feature type="domain" description="B box-type" evidence="4">
    <location>
        <begin position="27"/>
        <end position="73"/>
    </location>
</feature>
<dbReference type="PANTHER" id="PTHR31717">
    <property type="entry name" value="ZINC FINGER PROTEIN CONSTANS-LIKE 10"/>
    <property type="match status" value="1"/>
</dbReference>
<evidence type="ECO:0000256" key="2">
    <source>
        <dbReference type="ARBA" id="ARBA00022771"/>
    </source>
</evidence>
<evidence type="ECO:0000313" key="5">
    <source>
        <dbReference type="EMBL" id="KAG5545502.1"/>
    </source>
</evidence>
<dbReference type="InterPro" id="IPR049808">
    <property type="entry name" value="CONSTANS-like_Bbox1"/>
</dbReference>
<evidence type="ECO:0000313" key="6">
    <source>
        <dbReference type="Proteomes" id="UP000823749"/>
    </source>
</evidence>
<keyword evidence="6" id="KW-1185">Reference proteome</keyword>
<dbReference type="AlphaFoldDB" id="A0AAV6JZE1"/>
<dbReference type="CDD" id="cd19821">
    <property type="entry name" value="Bbox1_BBX-like"/>
    <property type="match status" value="1"/>
</dbReference>
<dbReference type="InterPro" id="IPR000315">
    <property type="entry name" value="Znf_B-box"/>
</dbReference>
<evidence type="ECO:0000256" key="3">
    <source>
        <dbReference type="ARBA" id="ARBA00022833"/>
    </source>
</evidence>
<keyword evidence="3" id="KW-0862">Zinc</keyword>
<gene>
    <name evidence="5" type="ORF">RHGRI_017861</name>
</gene>
<dbReference type="Proteomes" id="UP000823749">
    <property type="component" value="Chromosome 6"/>
</dbReference>
<reference evidence="5 6" key="1">
    <citation type="submission" date="2020-08" db="EMBL/GenBank/DDBJ databases">
        <title>Plant Genome Project.</title>
        <authorList>
            <person name="Zhang R.-G."/>
        </authorList>
    </citation>
    <scope>NUCLEOTIDE SEQUENCE [LARGE SCALE GENOMIC DNA]</scope>
    <source>
        <strain evidence="5">WSP0</strain>
        <tissue evidence="5">Leaf</tissue>
    </source>
</reference>
<dbReference type="PANTHER" id="PTHR31717:SF142">
    <property type="entry name" value="B-BOX DOMAIN PROTEIN 30-RELATED"/>
    <property type="match status" value="1"/>
</dbReference>
<organism evidence="5 6">
    <name type="scientific">Rhododendron griersonianum</name>
    <dbReference type="NCBI Taxonomy" id="479676"/>
    <lineage>
        <taxon>Eukaryota</taxon>
        <taxon>Viridiplantae</taxon>
        <taxon>Streptophyta</taxon>
        <taxon>Embryophyta</taxon>
        <taxon>Tracheophyta</taxon>
        <taxon>Spermatophyta</taxon>
        <taxon>Magnoliopsida</taxon>
        <taxon>eudicotyledons</taxon>
        <taxon>Gunneridae</taxon>
        <taxon>Pentapetalae</taxon>
        <taxon>asterids</taxon>
        <taxon>Ericales</taxon>
        <taxon>Ericaceae</taxon>
        <taxon>Ericoideae</taxon>
        <taxon>Rhodoreae</taxon>
        <taxon>Rhododendron</taxon>
    </lineage>
</organism>
<name>A0AAV6JZE1_9ERIC</name>
<dbReference type="SMART" id="SM00336">
    <property type="entry name" value="BBOX"/>
    <property type="match status" value="1"/>
</dbReference>
<keyword evidence="1" id="KW-0479">Metal-binding</keyword>
<dbReference type="GO" id="GO:0008270">
    <property type="term" value="F:zinc ion binding"/>
    <property type="evidence" value="ECO:0007669"/>
    <property type="project" value="UniProtKB-KW"/>
</dbReference>
<accession>A0AAV6JZE1</accession>
<protein>
    <recommendedName>
        <fullName evidence="4">B box-type domain-containing protein</fullName>
    </recommendedName>
</protein>
<sequence length="129" mass="14734">MCRGTEEERSRGGFQRSEIHKDDVSTHDTVACALCGSTASLHCPADNAFLCRKCDRWVHGANFLAQRHIRCFLCSSCQGLTHRHLIATSTEVILPVIMWVGWDEDECPFERMKIQIRLKNCFLKSGRNH</sequence>